<evidence type="ECO:0000256" key="1">
    <source>
        <dbReference type="SAM" id="MobiDB-lite"/>
    </source>
</evidence>
<dbReference type="SUPFAM" id="SSF48452">
    <property type="entry name" value="TPR-like"/>
    <property type="match status" value="1"/>
</dbReference>
<dbReference type="Gene3D" id="1.20.120.450">
    <property type="entry name" value="dinb family like domain"/>
    <property type="match status" value="1"/>
</dbReference>
<evidence type="ECO:0000313" key="2">
    <source>
        <dbReference type="EMBL" id="GHO48039.1"/>
    </source>
</evidence>
<reference evidence="2" key="1">
    <citation type="submission" date="2020-10" db="EMBL/GenBank/DDBJ databases">
        <title>Taxonomic study of unclassified bacteria belonging to the class Ktedonobacteria.</title>
        <authorList>
            <person name="Yabe S."/>
            <person name="Wang C.M."/>
            <person name="Zheng Y."/>
            <person name="Sakai Y."/>
            <person name="Cavaletti L."/>
            <person name="Monciardini P."/>
            <person name="Donadio S."/>
        </authorList>
    </citation>
    <scope>NUCLEOTIDE SEQUENCE</scope>
    <source>
        <strain evidence="2">SOSP1-1</strain>
    </source>
</reference>
<dbReference type="AlphaFoldDB" id="A0A8J3IB17"/>
<dbReference type="RefSeq" id="WP_220197252.1">
    <property type="nucleotide sequence ID" value="NZ_BNJF01000003.1"/>
</dbReference>
<sequence>MTTQPFKDIVLDLVRQSQLDEEAFWQGMSEAERNAAGEWTLWSAKDHIAHRTFWRQDLNRKLTALVQQQEIPSTDEDEEHLNESTYKTQSQRPWLDIHADSEHAYAELFRLAEQLSEDDLTSTRFPAISGKNPLYTTFFGALFEHEHEHLAQYYVDHHDLPKAIEVRERCINTILQTGVPEWVKGWFIYNLACFYAQHNELEKAATRLQEAVTATPELEERSKSDPDLAALRA</sequence>
<gene>
    <name evidence="2" type="ORF">KSX_62020</name>
</gene>
<accession>A0A8J3IB17</accession>
<feature type="region of interest" description="Disordered" evidence="1">
    <location>
        <begin position="213"/>
        <end position="233"/>
    </location>
</feature>
<dbReference type="InterPro" id="IPR011990">
    <property type="entry name" value="TPR-like_helical_dom_sf"/>
</dbReference>
<dbReference type="NCBIfam" id="NF047558">
    <property type="entry name" value="TPR_END_plus"/>
    <property type="match status" value="1"/>
</dbReference>
<name>A0A8J3IB17_9CHLR</name>
<comment type="caution">
    <text evidence="2">The sequence shown here is derived from an EMBL/GenBank/DDBJ whole genome shotgun (WGS) entry which is preliminary data.</text>
</comment>
<keyword evidence="3" id="KW-1185">Reference proteome</keyword>
<dbReference type="Proteomes" id="UP000612362">
    <property type="component" value="Unassembled WGS sequence"/>
</dbReference>
<organism evidence="2 3">
    <name type="scientific">Ktedonospora formicarum</name>
    <dbReference type="NCBI Taxonomy" id="2778364"/>
    <lineage>
        <taxon>Bacteria</taxon>
        <taxon>Bacillati</taxon>
        <taxon>Chloroflexota</taxon>
        <taxon>Ktedonobacteria</taxon>
        <taxon>Ktedonobacterales</taxon>
        <taxon>Ktedonobacteraceae</taxon>
        <taxon>Ktedonospora</taxon>
    </lineage>
</organism>
<proteinExistence type="predicted"/>
<protein>
    <submittedName>
        <fullName evidence="2">Uncharacterized protein</fullName>
    </submittedName>
</protein>
<dbReference type="InterPro" id="IPR034660">
    <property type="entry name" value="DinB/YfiT-like"/>
</dbReference>
<evidence type="ECO:0000313" key="3">
    <source>
        <dbReference type="Proteomes" id="UP000612362"/>
    </source>
</evidence>
<dbReference type="EMBL" id="BNJF01000003">
    <property type="protein sequence ID" value="GHO48039.1"/>
    <property type="molecule type" value="Genomic_DNA"/>
</dbReference>